<sequence length="497" mass="53540">MTMFTKKADDGHPPSDAAEAEKRTNFDDRDHSPSATLRDDEEGTLPMRSTSGVKEGETAPAGGNLLGEGTKSFRNMGRWDTSFVLITNQVGIGILSLPATLDILGIVPGVIAIIGLGILSTYTAYEMLQFQQRHPHCVNIVDMCRVVGHRPFEIAGAIVLLVNIMFTCSSATVTMSVGLNTMSDHGACTVAFMAVSAIGCWILCLPRTFKFVARVGVPSTLAVLAAVLIVMISLGVADPSNAPAVFDRKISVVGNPTFREGVGACLRICYSYAGNVGFPSVLAEMKDPAKDFVPALVWLQGFSIPLYVIVAVTIYCLAGQYTTSPALGSAPSIPAKAAYGIMLVALLSTGMVFGHTAIKYMYVFVLRRMNAAHEATSNTLKSWGSWVVCATIFWIVVFIVAAAVPVFDSILSISSATLIAWTTFGISAILWFHLNWHQLFKNWKKTSLTILNTLIIVQSLFMNSAGMYTAVTQLLDIFNDPNEEVEGAFTCADNSLF</sequence>
<keyword evidence="4 7" id="KW-1133">Transmembrane helix</keyword>
<organism evidence="9 10">
    <name type="scientific">Sarocladium strictum</name>
    <name type="common">Black bundle disease fungus</name>
    <name type="synonym">Acremonium strictum</name>
    <dbReference type="NCBI Taxonomy" id="5046"/>
    <lineage>
        <taxon>Eukaryota</taxon>
        <taxon>Fungi</taxon>
        <taxon>Dikarya</taxon>
        <taxon>Ascomycota</taxon>
        <taxon>Pezizomycotina</taxon>
        <taxon>Sordariomycetes</taxon>
        <taxon>Hypocreomycetidae</taxon>
        <taxon>Hypocreales</taxon>
        <taxon>Sarocladiaceae</taxon>
        <taxon>Sarocladium</taxon>
    </lineage>
</organism>
<feature type="transmembrane region" description="Helical" evidence="7">
    <location>
        <begin position="185"/>
        <end position="205"/>
    </location>
</feature>
<feature type="compositionally biased region" description="Basic and acidic residues" evidence="6">
    <location>
        <begin position="1"/>
        <end position="32"/>
    </location>
</feature>
<evidence type="ECO:0000256" key="1">
    <source>
        <dbReference type="ARBA" id="ARBA00004141"/>
    </source>
</evidence>
<keyword evidence="10" id="KW-1185">Reference proteome</keyword>
<dbReference type="Proteomes" id="UP001175261">
    <property type="component" value="Unassembled WGS sequence"/>
</dbReference>
<evidence type="ECO:0000256" key="4">
    <source>
        <dbReference type="ARBA" id="ARBA00022989"/>
    </source>
</evidence>
<comment type="similarity">
    <text evidence="2">Belongs to the amino acid/polyamine transporter 2 family.</text>
</comment>
<feature type="transmembrane region" description="Helical" evidence="7">
    <location>
        <begin position="339"/>
        <end position="363"/>
    </location>
</feature>
<evidence type="ECO:0000259" key="8">
    <source>
        <dbReference type="Pfam" id="PF01490"/>
    </source>
</evidence>
<feature type="transmembrane region" description="Helical" evidence="7">
    <location>
        <begin position="154"/>
        <end position="179"/>
    </location>
</feature>
<feature type="transmembrane region" description="Helical" evidence="7">
    <location>
        <begin position="217"/>
        <end position="237"/>
    </location>
</feature>
<accession>A0AA39L8A1</accession>
<evidence type="ECO:0000256" key="5">
    <source>
        <dbReference type="ARBA" id="ARBA00023136"/>
    </source>
</evidence>
<dbReference type="InterPro" id="IPR013057">
    <property type="entry name" value="AA_transpt_TM"/>
</dbReference>
<feature type="transmembrane region" description="Helical" evidence="7">
    <location>
        <begin position="295"/>
        <end position="318"/>
    </location>
</feature>
<feature type="region of interest" description="Disordered" evidence="6">
    <location>
        <begin position="1"/>
        <end position="67"/>
    </location>
</feature>
<comment type="subcellular location">
    <subcellularLocation>
        <location evidence="1">Membrane</location>
        <topology evidence="1">Multi-pass membrane protein</topology>
    </subcellularLocation>
</comment>
<dbReference type="GO" id="GO:0015179">
    <property type="term" value="F:L-amino acid transmembrane transporter activity"/>
    <property type="evidence" value="ECO:0007669"/>
    <property type="project" value="TreeGrafter"/>
</dbReference>
<evidence type="ECO:0000313" key="9">
    <source>
        <dbReference type="EMBL" id="KAK0387469.1"/>
    </source>
</evidence>
<evidence type="ECO:0000256" key="6">
    <source>
        <dbReference type="SAM" id="MobiDB-lite"/>
    </source>
</evidence>
<dbReference type="PANTHER" id="PTHR22950:SF479">
    <property type="entry name" value="AMINO ACID TRANSPORTER (EUROFUNG)-RELATED"/>
    <property type="match status" value="1"/>
</dbReference>
<keyword evidence="5 7" id="KW-0472">Membrane</keyword>
<name>A0AA39L8A1_SARSR</name>
<dbReference type="AlphaFoldDB" id="A0AA39L8A1"/>
<dbReference type="GO" id="GO:0016020">
    <property type="term" value="C:membrane"/>
    <property type="evidence" value="ECO:0007669"/>
    <property type="project" value="UniProtKB-SubCell"/>
</dbReference>
<proteinExistence type="inferred from homology"/>
<evidence type="ECO:0000256" key="2">
    <source>
        <dbReference type="ARBA" id="ARBA00008066"/>
    </source>
</evidence>
<gene>
    <name evidence="9" type="ORF">NLU13_5781</name>
</gene>
<comment type="caution">
    <text evidence="9">The sequence shown here is derived from an EMBL/GenBank/DDBJ whole genome shotgun (WGS) entry which is preliminary data.</text>
</comment>
<evidence type="ECO:0000256" key="7">
    <source>
        <dbReference type="SAM" id="Phobius"/>
    </source>
</evidence>
<dbReference type="Pfam" id="PF01490">
    <property type="entry name" value="Aa_trans"/>
    <property type="match status" value="1"/>
</dbReference>
<feature type="transmembrane region" description="Helical" evidence="7">
    <location>
        <begin position="103"/>
        <end position="125"/>
    </location>
</feature>
<feature type="transmembrane region" description="Helical" evidence="7">
    <location>
        <begin position="448"/>
        <end position="471"/>
    </location>
</feature>
<dbReference type="Gene3D" id="1.20.1740.10">
    <property type="entry name" value="Amino acid/polyamine transporter I"/>
    <property type="match status" value="1"/>
</dbReference>
<reference evidence="9" key="1">
    <citation type="submission" date="2022-10" db="EMBL/GenBank/DDBJ databases">
        <title>Determination and structural analysis of whole genome sequence of Sarocladium strictum F4-1.</title>
        <authorList>
            <person name="Hu L."/>
            <person name="Jiang Y."/>
        </authorList>
    </citation>
    <scope>NUCLEOTIDE SEQUENCE</scope>
    <source>
        <strain evidence="9">F4-1</strain>
    </source>
</reference>
<protein>
    <recommendedName>
        <fullName evidence="8">Amino acid transporter transmembrane domain-containing protein</fullName>
    </recommendedName>
</protein>
<feature type="domain" description="Amino acid transporter transmembrane" evidence="8">
    <location>
        <begin position="77"/>
        <end position="469"/>
    </location>
</feature>
<evidence type="ECO:0000256" key="3">
    <source>
        <dbReference type="ARBA" id="ARBA00022692"/>
    </source>
</evidence>
<evidence type="ECO:0000313" key="10">
    <source>
        <dbReference type="Proteomes" id="UP001175261"/>
    </source>
</evidence>
<feature type="transmembrane region" description="Helical" evidence="7">
    <location>
        <begin position="418"/>
        <end position="436"/>
    </location>
</feature>
<keyword evidence="3 7" id="KW-0812">Transmembrane</keyword>
<dbReference type="EMBL" id="JAPDFR010000004">
    <property type="protein sequence ID" value="KAK0387469.1"/>
    <property type="molecule type" value="Genomic_DNA"/>
</dbReference>
<dbReference type="PANTHER" id="PTHR22950">
    <property type="entry name" value="AMINO ACID TRANSPORTER"/>
    <property type="match status" value="1"/>
</dbReference>
<feature type="transmembrane region" description="Helical" evidence="7">
    <location>
        <begin position="383"/>
        <end position="406"/>
    </location>
</feature>